<dbReference type="SUPFAM" id="SSF143422">
    <property type="entry name" value="Transposase IS200-like"/>
    <property type="match status" value="1"/>
</dbReference>
<dbReference type="AlphaFoldDB" id="A0A5B8V902"/>
<dbReference type="OrthoDB" id="9788881at2"/>
<dbReference type="InterPro" id="IPR052715">
    <property type="entry name" value="RAYT_transposase"/>
</dbReference>
<dbReference type="RefSeq" id="WP_147189701.1">
    <property type="nucleotide sequence ID" value="NZ_CP042435.1"/>
</dbReference>
<dbReference type="Gene3D" id="3.30.70.1290">
    <property type="entry name" value="Transposase IS200-like"/>
    <property type="match status" value="1"/>
</dbReference>
<evidence type="ECO:0000313" key="2">
    <source>
        <dbReference type="EMBL" id="QEC67894.1"/>
    </source>
</evidence>
<dbReference type="GO" id="GO:0043565">
    <property type="term" value="F:sequence-specific DNA binding"/>
    <property type="evidence" value="ECO:0007669"/>
    <property type="project" value="TreeGrafter"/>
</dbReference>
<gene>
    <name evidence="2" type="ORF">FRZ67_11505</name>
</gene>
<dbReference type="GO" id="GO:0006313">
    <property type="term" value="P:DNA transposition"/>
    <property type="evidence" value="ECO:0007669"/>
    <property type="project" value="InterPro"/>
</dbReference>
<evidence type="ECO:0000313" key="3">
    <source>
        <dbReference type="Proteomes" id="UP000321533"/>
    </source>
</evidence>
<name>A0A5B8V902_9BACT</name>
<evidence type="ECO:0000259" key="1">
    <source>
        <dbReference type="SMART" id="SM01321"/>
    </source>
</evidence>
<dbReference type="PANTHER" id="PTHR36966">
    <property type="entry name" value="REP-ASSOCIATED TYROSINE TRANSPOSASE"/>
    <property type="match status" value="1"/>
</dbReference>
<feature type="domain" description="Transposase IS200-like" evidence="1">
    <location>
        <begin position="7"/>
        <end position="145"/>
    </location>
</feature>
<proteinExistence type="predicted"/>
<dbReference type="KEGG" id="pgin:FRZ67_11505"/>
<dbReference type="PANTHER" id="PTHR36966:SF1">
    <property type="entry name" value="REP-ASSOCIATED TYROSINE TRANSPOSASE"/>
    <property type="match status" value="1"/>
</dbReference>
<keyword evidence="3" id="KW-1185">Reference proteome</keyword>
<dbReference type="InterPro" id="IPR036515">
    <property type="entry name" value="Transposase_17_sf"/>
</dbReference>
<protein>
    <recommendedName>
        <fullName evidence="1">Transposase IS200-like domain-containing protein</fullName>
    </recommendedName>
</protein>
<organism evidence="2 3">
    <name type="scientific">Panacibacter ginsenosidivorans</name>
    <dbReference type="NCBI Taxonomy" id="1813871"/>
    <lineage>
        <taxon>Bacteria</taxon>
        <taxon>Pseudomonadati</taxon>
        <taxon>Bacteroidota</taxon>
        <taxon>Chitinophagia</taxon>
        <taxon>Chitinophagales</taxon>
        <taxon>Chitinophagaceae</taxon>
        <taxon>Panacibacter</taxon>
    </lineage>
</organism>
<dbReference type="InterPro" id="IPR002686">
    <property type="entry name" value="Transposase_17"/>
</dbReference>
<sequence length="193" mass="22475">MRRQISESNGIYFITFTCARWLPLFQVTNGHQLVYDWFNYLTANGNYIVGYVIMPEHAHTIIAFRQSSKSINTIIGNGKRFMAYGLVDLLKQINSKDTLLQLSSWVNDTDKKRKKQHEVFEPSFDKKECYTTDFILQKLDYIHLNPCRYKIPLADKPEDYLHSSAKYYLTGEQGIYTVTHYAALQDIDLTAPL</sequence>
<dbReference type="EMBL" id="CP042435">
    <property type="protein sequence ID" value="QEC67894.1"/>
    <property type="molecule type" value="Genomic_DNA"/>
</dbReference>
<accession>A0A5B8V902</accession>
<dbReference type="SMART" id="SM01321">
    <property type="entry name" value="Y1_Tnp"/>
    <property type="match status" value="1"/>
</dbReference>
<dbReference type="GO" id="GO:0004803">
    <property type="term" value="F:transposase activity"/>
    <property type="evidence" value="ECO:0007669"/>
    <property type="project" value="InterPro"/>
</dbReference>
<dbReference type="Proteomes" id="UP000321533">
    <property type="component" value="Chromosome"/>
</dbReference>
<reference evidence="2 3" key="1">
    <citation type="journal article" date="2016" name="Int. J. Syst. Evol. Microbiol.">
        <title>Panacibacter ginsenosidivorans gen. nov., sp. nov., with ginsenoside converting activity isolated from soil of a ginseng field.</title>
        <authorList>
            <person name="Siddiqi M.Z."/>
            <person name="Muhammad Shafi S."/>
            <person name="Choi K.D."/>
            <person name="Im W.T."/>
        </authorList>
    </citation>
    <scope>NUCLEOTIDE SEQUENCE [LARGE SCALE GENOMIC DNA]</scope>
    <source>
        <strain evidence="2 3">Gsoil1550</strain>
    </source>
</reference>